<comment type="subcellular location">
    <subcellularLocation>
        <location evidence="1">Membrane</location>
        <topology evidence="1">Multi-pass membrane protein</topology>
    </subcellularLocation>
</comment>
<dbReference type="GO" id="GO:0016020">
    <property type="term" value="C:membrane"/>
    <property type="evidence" value="ECO:0007669"/>
    <property type="project" value="UniProtKB-SubCell"/>
</dbReference>
<evidence type="ECO:0000256" key="4">
    <source>
        <dbReference type="ARBA" id="ARBA00022989"/>
    </source>
</evidence>
<dbReference type="PANTHER" id="PTHR46441">
    <property type="entry name" value="TRANSMEMBRANE EPIDIDYMAL FAMILY MEMBER 3"/>
    <property type="match status" value="1"/>
</dbReference>
<reference evidence="7" key="2">
    <citation type="submission" date="2011-06" db="UniProtKB">
        <authorList>
            <consortium name="Ensembl"/>
        </authorList>
    </citation>
    <scope>IDENTIFICATION</scope>
</reference>
<feature type="transmembrane region" description="Helical" evidence="6">
    <location>
        <begin position="216"/>
        <end position="233"/>
    </location>
</feature>
<dbReference type="Xenbase" id="XB-GENE-6462916">
    <property type="gene designation" value="teddm1"/>
</dbReference>
<dbReference type="Pfam" id="PF04819">
    <property type="entry name" value="DUF716"/>
    <property type="match status" value="1"/>
</dbReference>
<evidence type="ECO:0000256" key="5">
    <source>
        <dbReference type="ARBA" id="ARBA00023136"/>
    </source>
</evidence>
<dbReference type="HOGENOM" id="CLU_059568_1_0_1"/>
<dbReference type="GeneTree" id="ENSGT00940000169274"/>
<dbReference type="InterPro" id="IPR006904">
    <property type="entry name" value="DUF716"/>
</dbReference>
<proteinExistence type="inferred from homology"/>
<sequence length="310" mass="35125">MLLGTGEQGRANQFSAPPGSWTSDLQMGTFIGHISPGLAFLSFALLYTVRYSWMVLNGCRDQYPPKNRSTRGFLKSLPVEGVMKLIYGFLALMAEFFFPPGVQKLRFFSLSDPNFNFQNPNEWQHATMYGYFCMSGALDIVSQACLPTRCPLLEHAGTTAAFFVTTLLLKFHAHGKEAVEVQVHFLLLLTCAITCAIFIIEFWWPNQPKLWFTKAWLVLVQGTWLLHVAFILYKPPTGHFWSGQQPADLMFLTTFYCWHLAFNAGLMGILFWATYLVHRRFGGKFINAGYQLAETGELEKLTADNGDELL</sequence>
<name>F7CRM6_XENTR</name>
<keyword evidence="5 6" id="KW-0472">Membrane</keyword>
<dbReference type="Ensembl" id="ENSXETT00000037642">
    <property type="protein sequence ID" value="ENSXETP00000037642"/>
    <property type="gene ID" value="ENSXETG00000017292"/>
</dbReference>
<feature type="transmembrane region" description="Helical" evidence="6">
    <location>
        <begin position="185"/>
        <end position="204"/>
    </location>
</feature>
<feature type="transmembrane region" description="Helical" evidence="6">
    <location>
        <begin position="30"/>
        <end position="49"/>
    </location>
</feature>
<organism evidence="7">
    <name type="scientific">Xenopus tropicalis</name>
    <name type="common">Western clawed frog</name>
    <name type="synonym">Silurana tropicalis</name>
    <dbReference type="NCBI Taxonomy" id="8364"/>
    <lineage>
        <taxon>Eukaryota</taxon>
        <taxon>Metazoa</taxon>
        <taxon>Chordata</taxon>
        <taxon>Craniata</taxon>
        <taxon>Vertebrata</taxon>
        <taxon>Euteleostomi</taxon>
        <taxon>Amphibia</taxon>
        <taxon>Batrachia</taxon>
        <taxon>Anura</taxon>
        <taxon>Pipoidea</taxon>
        <taxon>Pipidae</taxon>
        <taxon>Xenopodinae</taxon>
        <taxon>Xenopus</taxon>
        <taxon>Silurana</taxon>
    </lineage>
</organism>
<evidence type="ECO:0000256" key="1">
    <source>
        <dbReference type="ARBA" id="ARBA00004141"/>
    </source>
</evidence>
<dbReference type="Bgee" id="ENSXETG00000017292">
    <property type="expression patterns" value="Expressed in embryo"/>
</dbReference>
<keyword evidence="3 6" id="KW-0812">Transmembrane</keyword>
<evidence type="ECO:0000256" key="6">
    <source>
        <dbReference type="SAM" id="Phobius"/>
    </source>
</evidence>
<comment type="similarity">
    <text evidence="2">Belongs to the TMEM45 family.</text>
</comment>
<gene>
    <name evidence="7" type="primary">teddm1</name>
</gene>
<dbReference type="AlphaFoldDB" id="F7CRM6"/>
<reference evidence="7" key="1">
    <citation type="journal article" date="2010" name="Science">
        <title>The genome of the Western clawed frog Xenopus tropicalis.</title>
        <authorList>
            <person name="Hellsten U."/>
            <person name="Harland R.M."/>
            <person name="Gilchrist M.J."/>
            <person name="Hendrix D."/>
            <person name="Jurka J."/>
            <person name="Kapitonov V."/>
            <person name="Ovcharenko I."/>
            <person name="Putnam N.H."/>
            <person name="Shu S."/>
            <person name="Taher L."/>
            <person name="Blitz I.L."/>
            <person name="Blumberg B."/>
            <person name="Dichmann D.S."/>
            <person name="Dubchak I."/>
            <person name="Amaya E."/>
            <person name="Detter J.C."/>
            <person name="Fletcher R."/>
            <person name="Gerhard D.S."/>
            <person name="Goodstein D."/>
            <person name="Graves T."/>
            <person name="Grigoriev I.V."/>
            <person name="Grimwood J."/>
            <person name="Kawashima T."/>
            <person name="Lindquist E."/>
            <person name="Lucas S.M."/>
            <person name="Mead P.E."/>
            <person name="Mitros T."/>
            <person name="Ogino H."/>
            <person name="Ohta Y."/>
            <person name="Poliakov A.V."/>
            <person name="Pollet N."/>
            <person name="Robert J."/>
            <person name="Salamov A."/>
            <person name="Sater A.K."/>
            <person name="Schmutz J."/>
            <person name="Terry A."/>
            <person name="Vize P.D."/>
            <person name="Warren W.C."/>
            <person name="Wells D."/>
            <person name="Wills A."/>
            <person name="Wilson R.K."/>
            <person name="Zimmerman L.B."/>
            <person name="Zorn A.M."/>
            <person name="Grainger R."/>
            <person name="Grammer T."/>
            <person name="Khokha M.K."/>
            <person name="Richardson P.M."/>
            <person name="Rokhsar D.S."/>
        </authorList>
    </citation>
    <scope>NUCLEOTIDE SEQUENCE [LARGE SCALE GENOMIC DNA]</scope>
    <source>
        <strain evidence="7">Nigerian</strain>
    </source>
</reference>
<dbReference type="InParanoid" id="F7CRM6"/>
<dbReference type="PANTHER" id="PTHR46441:SF3">
    <property type="entry name" value="TRANSMEMBRANE EPIDIDYMAL FAMILY MEMBER 3"/>
    <property type="match status" value="1"/>
</dbReference>
<accession>F7CRM6</accession>
<feature type="transmembrane region" description="Helical" evidence="6">
    <location>
        <begin position="253"/>
        <end position="277"/>
    </location>
</feature>
<evidence type="ECO:0000256" key="3">
    <source>
        <dbReference type="ARBA" id="ARBA00022692"/>
    </source>
</evidence>
<dbReference type="eggNOG" id="ENOG502RZC7">
    <property type="taxonomic scope" value="Eukaryota"/>
</dbReference>
<protein>
    <submittedName>
        <fullName evidence="7">Transmembrane epididymal protein 1</fullName>
    </submittedName>
</protein>
<evidence type="ECO:0000313" key="7">
    <source>
        <dbReference type="Ensembl" id="ENSXETP00000037642"/>
    </source>
</evidence>
<evidence type="ECO:0000256" key="2">
    <source>
        <dbReference type="ARBA" id="ARBA00006948"/>
    </source>
</evidence>
<keyword evidence="4 6" id="KW-1133">Transmembrane helix</keyword>